<name>A0A6A5Z6J3_9PLEO</name>
<dbReference type="PANTHER" id="PTHR12610">
    <property type="entry name" value="SINGLE STRANDED DNA BINDING PROTEIN"/>
    <property type="match status" value="1"/>
</dbReference>
<feature type="region of interest" description="Disordered" evidence="3">
    <location>
        <begin position="69"/>
        <end position="95"/>
    </location>
</feature>
<dbReference type="OrthoDB" id="5600002at2759"/>
<feature type="region of interest" description="Disordered" evidence="3">
    <location>
        <begin position="1"/>
        <end position="37"/>
    </location>
</feature>
<feature type="compositionally biased region" description="Low complexity" evidence="3">
    <location>
        <begin position="522"/>
        <end position="531"/>
    </location>
</feature>
<evidence type="ECO:0000256" key="2">
    <source>
        <dbReference type="ARBA" id="ARBA00023242"/>
    </source>
</evidence>
<gene>
    <name evidence="4" type="ORF">BDV96DRAFT_92927</name>
</gene>
<dbReference type="GO" id="GO:0005634">
    <property type="term" value="C:nucleus"/>
    <property type="evidence" value="ECO:0007669"/>
    <property type="project" value="UniProtKB-SubCell"/>
</dbReference>
<evidence type="ECO:0000313" key="4">
    <source>
        <dbReference type="EMBL" id="KAF2115089.1"/>
    </source>
</evidence>
<feature type="compositionally biased region" description="Pro residues" evidence="3">
    <location>
        <begin position="630"/>
        <end position="640"/>
    </location>
</feature>
<dbReference type="Proteomes" id="UP000799770">
    <property type="component" value="Unassembled WGS sequence"/>
</dbReference>
<comment type="subcellular location">
    <subcellularLocation>
        <location evidence="1">Nucleus</location>
    </subcellularLocation>
</comment>
<protein>
    <recommendedName>
        <fullName evidence="6">LisH domain-containing protein</fullName>
    </recommendedName>
</protein>
<dbReference type="AlphaFoldDB" id="A0A6A5Z6J3"/>
<dbReference type="EMBL" id="ML977324">
    <property type="protein sequence ID" value="KAF2115089.1"/>
    <property type="molecule type" value="Genomic_DNA"/>
</dbReference>
<feature type="compositionally biased region" description="Low complexity" evidence="3">
    <location>
        <begin position="582"/>
        <end position="600"/>
    </location>
</feature>
<keyword evidence="2" id="KW-0539">Nucleus</keyword>
<reference evidence="4" key="1">
    <citation type="journal article" date="2020" name="Stud. Mycol.">
        <title>101 Dothideomycetes genomes: a test case for predicting lifestyles and emergence of pathogens.</title>
        <authorList>
            <person name="Haridas S."/>
            <person name="Albert R."/>
            <person name="Binder M."/>
            <person name="Bloem J."/>
            <person name="Labutti K."/>
            <person name="Salamov A."/>
            <person name="Andreopoulos B."/>
            <person name="Baker S."/>
            <person name="Barry K."/>
            <person name="Bills G."/>
            <person name="Bluhm B."/>
            <person name="Cannon C."/>
            <person name="Castanera R."/>
            <person name="Culley D."/>
            <person name="Daum C."/>
            <person name="Ezra D."/>
            <person name="Gonzalez J."/>
            <person name="Henrissat B."/>
            <person name="Kuo A."/>
            <person name="Liang C."/>
            <person name="Lipzen A."/>
            <person name="Lutzoni F."/>
            <person name="Magnuson J."/>
            <person name="Mondo S."/>
            <person name="Nolan M."/>
            <person name="Ohm R."/>
            <person name="Pangilinan J."/>
            <person name="Park H.-J."/>
            <person name="Ramirez L."/>
            <person name="Alfaro M."/>
            <person name="Sun H."/>
            <person name="Tritt A."/>
            <person name="Yoshinaga Y."/>
            <person name="Zwiers L.-H."/>
            <person name="Turgeon B."/>
            <person name="Goodwin S."/>
            <person name="Spatafora J."/>
            <person name="Crous P."/>
            <person name="Grigoriev I."/>
        </authorList>
    </citation>
    <scope>NUCLEOTIDE SEQUENCE</scope>
    <source>
        <strain evidence="4">CBS 627.86</strain>
    </source>
</reference>
<keyword evidence="5" id="KW-1185">Reference proteome</keyword>
<evidence type="ECO:0000313" key="5">
    <source>
        <dbReference type="Proteomes" id="UP000799770"/>
    </source>
</evidence>
<organism evidence="4 5">
    <name type="scientific">Lophiotrema nucula</name>
    <dbReference type="NCBI Taxonomy" id="690887"/>
    <lineage>
        <taxon>Eukaryota</taxon>
        <taxon>Fungi</taxon>
        <taxon>Dikarya</taxon>
        <taxon>Ascomycota</taxon>
        <taxon>Pezizomycotina</taxon>
        <taxon>Dothideomycetes</taxon>
        <taxon>Pleosporomycetidae</taxon>
        <taxon>Pleosporales</taxon>
        <taxon>Lophiotremataceae</taxon>
        <taxon>Lophiotrema</taxon>
    </lineage>
</organism>
<feature type="region of interest" description="Disordered" evidence="3">
    <location>
        <begin position="365"/>
        <end position="660"/>
    </location>
</feature>
<feature type="compositionally biased region" description="Polar residues" evidence="3">
    <location>
        <begin position="217"/>
        <end position="240"/>
    </location>
</feature>
<feature type="region of interest" description="Disordered" evidence="3">
    <location>
        <begin position="211"/>
        <end position="251"/>
    </location>
</feature>
<feature type="compositionally biased region" description="Pro residues" evidence="3">
    <location>
        <begin position="550"/>
        <end position="559"/>
    </location>
</feature>
<feature type="compositionally biased region" description="Pro residues" evidence="3">
    <location>
        <begin position="532"/>
        <end position="541"/>
    </location>
</feature>
<feature type="compositionally biased region" description="Low complexity" evidence="3">
    <location>
        <begin position="1"/>
        <end position="15"/>
    </location>
</feature>
<accession>A0A6A5Z6J3</accession>
<dbReference type="PANTHER" id="PTHR12610:SF12">
    <property type="entry name" value="SEQUENCE-SPECIFIC SINGLE-STRANDED DNA-BINDING PROTEIN, ISOFORM D"/>
    <property type="match status" value="1"/>
</dbReference>
<proteinExistence type="predicted"/>
<dbReference type="GO" id="GO:0045944">
    <property type="term" value="P:positive regulation of transcription by RNA polymerase II"/>
    <property type="evidence" value="ECO:0007669"/>
    <property type="project" value="TreeGrafter"/>
</dbReference>
<feature type="compositionally biased region" description="Polar residues" evidence="3">
    <location>
        <begin position="472"/>
        <end position="484"/>
    </location>
</feature>
<evidence type="ECO:0008006" key="6">
    <source>
        <dbReference type="Google" id="ProtNLM"/>
    </source>
</evidence>
<evidence type="ECO:0000256" key="1">
    <source>
        <dbReference type="ARBA" id="ARBA00004123"/>
    </source>
</evidence>
<sequence length="705" mass="75566">MQSQQMAMGMNANMGGPVGEGTPIMGNAQRPNDSQNSQTHLNTYIYDYFKQNKHFKLAQLMIDSGLDMNLQQPDGKRSPNPRNVNGVGAADNLPDPKLPDHQLADNSFLHDWWCQFWDIWGAARSRSSNAKSLQYINHSRNLAQMQTEQRTQRMLMNGGMNAQYQNMMRGMPNGVAPNANDLKRAAAMNSRNPNGANPMANVNQMKNQAMMAQQMQRDGSQMDMNGQRPQSPGSTENAPSPNKRPRVEGNYPSLHMAAPLREANHMQLAGGMNQAGMAGNQFTEFAQQGQGLQQKTMEGMNAAVQGSPMNQQGLDGHDAIFAGNPQRPGMPAAPGAPQGNHALQDYQMQLMLLEQQNKKRLLMARQEQDSMSGGPPQGHSGVGAPGFPPAMSPQGSRAGPSPNPTDQMKRGTPKMNQQGLPGSPMPDAAMQQQRNSPVPFDPSQMPPGMPPQFAAGYPQIPGNPMMRPPSSHPGNFNGQMNQAQMEAMRRNPAMQNGGWPQGGPPQAMMQNQGQPMGGPGGPMNNPQQRNNMPPPPAPPAGEQPRAEPSPSQPAAPPTPSQQNKAGPKKKGTKDNAKKPANKKGANAGANPAASSEDTAPTPTPSTPMTPVHPKSFNGPNGQPQAAPAPVQQPPAAPQQPLPVDNGPFGNLGDDNFSIEDLTSFNQDNTLDNFDFDSFLHVGDDPSGFGLNDFTFGDTVEAGDGM</sequence>
<evidence type="ECO:0000256" key="3">
    <source>
        <dbReference type="SAM" id="MobiDB-lite"/>
    </source>
</evidence>
<feature type="compositionally biased region" description="Low complexity" evidence="3">
    <location>
        <begin position="494"/>
        <end position="514"/>
    </location>
</feature>